<name>A0A4P7HL86_9RHOB</name>
<dbReference type="Proteomes" id="UP000297972">
    <property type="component" value="Unassembled WGS sequence"/>
</dbReference>
<evidence type="ECO:0000313" key="3">
    <source>
        <dbReference type="EMBL" id="TGN62024.1"/>
    </source>
</evidence>
<dbReference type="KEGG" id="plia:E4191_03385"/>
<keyword evidence="5" id="KW-1185">Reference proteome</keyword>
<dbReference type="AlphaFoldDB" id="A0A4P7HL86"/>
<dbReference type="Pfam" id="PF11160">
    <property type="entry name" value="Hva1_TUDOR"/>
    <property type="match status" value="1"/>
</dbReference>
<evidence type="ECO:0000313" key="5">
    <source>
        <dbReference type="Proteomes" id="UP000297972"/>
    </source>
</evidence>
<accession>A0A4Z1CD08</accession>
<evidence type="ECO:0000313" key="4">
    <source>
        <dbReference type="Proteomes" id="UP000296374"/>
    </source>
</evidence>
<dbReference type="OrthoDB" id="283968at2"/>
<reference evidence="2" key="2">
    <citation type="journal article" date="2020" name="Int. J. Syst. Evol. Microbiol.">
        <title>Paracoccus liaowanqingii sp. nov., isolated from Tibetan antelope (Pantholops hodgsonii).</title>
        <authorList>
            <person name="Li J."/>
            <person name="Lu S."/>
            <person name="Jin D."/>
            <person name="Yang J."/>
            <person name="Lai X.H."/>
            <person name="Huang Y."/>
            <person name="Tian Z."/>
            <person name="Dong K."/>
            <person name="Zhang S."/>
            <person name="Lei W."/>
            <person name="Pu J."/>
            <person name="Zhang G."/>
            <person name="Wu X."/>
            <person name="Huang Y."/>
            <person name="Ren Z."/>
            <person name="Wang S."/>
            <person name="Xu J."/>
        </authorList>
    </citation>
    <scope>NUCLEOTIDE SEQUENCE</scope>
    <source>
        <strain evidence="2">2251</strain>
    </source>
</reference>
<dbReference type="InterPro" id="IPR021331">
    <property type="entry name" value="Hva1_TUDOR"/>
</dbReference>
<sequence>MTLRKGTQVEWDWSGSTATGKITEVFTEDVEKTIKGSKITRKASKDDPAYLIEQEDGDQVLKGKSELRRAD</sequence>
<gene>
    <name evidence="2" type="ORF">E4191_03385</name>
    <name evidence="3" type="ORF">E4L95_08230</name>
</gene>
<protein>
    <submittedName>
        <fullName evidence="2">DUF2945 domain-containing protein</fullName>
    </submittedName>
</protein>
<dbReference type="Proteomes" id="UP000296374">
    <property type="component" value="Chromosome"/>
</dbReference>
<organism evidence="2 4">
    <name type="scientific">Paracoccus liaowanqingii</name>
    <dbReference type="NCBI Taxonomy" id="2560053"/>
    <lineage>
        <taxon>Bacteria</taxon>
        <taxon>Pseudomonadati</taxon>
        <taxon>Pseudomonadota</taxon>
        <taxon>Alphaproteobacteria</taxon>
        <taxon>Rhodobacterales</taxon>
        <taxon>Paracoccaceae</taxon>
        <taxon>Paracoccus</taxon>
    </lineage>
</organism>
<dbReference type="RefSeq" id="WP_135312165.1">
    <property type="nucleotide sequence ID" value="NZ_CP038439.1"/>
</dbReference>
<accession>A0A4P7HL86</accession>
<evidence type="ECO:0000313" key="2">
    <source>
        <dbReference type="EMBL" id="QBX33871.1"/>
    </source>
</evidence>
<dbReference type="EMBL" id="SRPG01000060">
    <property type="protein sequence ID" value="TGN62024.1"/>
    <property type="molecule type" value="Genomic_DNA"/>
</dbReference>
<proteinExistence type="predicted"/>
<dbReference type="EMBL" id="CP038439">
    <property type="protein sequence ID" value="QBX33871.1"/>
    <property type="molecule type" value="Genomic_DNA"/>
</dbReference>
<feature type="domain" description="Hypervirulence associated protein TUDOR" evidence="1">
    <location>
        <begin position="6"/>
        <end position="67"/>
    </location>
</feature>
<evidence type="ECO:0000259" key="1">
    <source>
        <dbReference type="Pfam" id="PF11160"/>
    </source>
</evidence>
<reference evidence="4 5" key="1">
    <citation type="submission" date="2019-03" db="EMBL/GenBank/DDBJ databases">
        <authorList>
            <person name="Li J."/>
        </authorList>
    </citation>
    <scope>NUCLEOTIDE SEQUENCE [LARGE SCALE GENOMIC DNA]</scope>
    <source>
        <strain evidence="4">2251</strain>
        <strain evidence="3 5">3058</strain>
    </source>
</reference>